<name>A0AAN6MYZ3_9PEZI</name>
<accession>A0AAN6MYZ3</accession>
<evidence type="ECO:0000256" key="2">
    <source>
        <dbReference type="SAM" id="MobiDB-lite"/>
    </source>
</evidence>
<keyword evidence="1" id="KW-0175">Coiled coil</keyword>
<sequence>MSLNPYYPRRGFGTFRVYNNDKQRDHHIALNMEEIMIKFNEQGGQLELLENSFQVHLQRDREIEKRVIALEAQIDELQKTVDALNPKKIKNANIHLNDVDYRLASLRRNIKNLEVHFAQVPNESYAGQNFIRGGAAAAAAAIIAAGNSAGSHEGVASPKKRKQGAGASGPATHLSDEKEKLVHIESMYDQVLQRMGELEVNVAESAPQKKAKVADDVEMKFGEDNTSKGKEVVAFTGKGANNSEDTAHETQGQPEA</sequence>
<dbReference type="EMBL" id="MU853929">
    <property type="protein sequence ID" value="KAK3935309.1"/>
    <property type="molecule type" value="Genomic_DNA"/>
</dbReference>
<feature type="region of interest" description="Disordered" evidence="2">
    <location>
        <begin position="149"/>
        <end position="175"/>
    </location>
</feature>
<dbReference type="Proteomes" id="UP001303473">
    <property type="component" value="Unassembled WGS sequence"/>
</dbReference>
<comment type="caution">
    <text evidence="3">The sequence shown here is derived from an EMBL/GenBank/DDBJ whole genome shotgun (WGS) entry which is preliminary data.</text>
</comment>
<evidence type="ECO:0000313" key="4">
    <source>
        <dbReference type="Proteomes" id="UP001303473"/>
    </source>
</evidence>
<evidence type="ECO:0000256" key="1">
    <source>
        <dbReference type="SAM" id="Coils"/>
    </source>
</evidence>
<reference evidence="4" key="1">
    <citation type="journal article" date="2023" name="Mol. Phylogenet. Evol.">
        <title>Genome-scale phylogeny and comparative genomics of the fungal order Sordariales.</title>
        <authorList>
            <person name="Hensen N."/>
            <person name="Bonometti L."/>
            <person name="Westerberg I."/>
            <person name="Brannstrom I.O."/>
            <person name="Guillou S."/>
            <person name="Cros-Aarteil S."/>
            <person name="Calhoun S."/>
            <person name="Haridas S."/>
            <person name="Kuo A."/>
            <person name="Mondo S."/>
            <person name="Pangilinan J."/>
            <person name="Riley R."/>
            <person name="LaButti K."/>
            <person name="Andreopoulos B."/>
            <person name="Lipzen A."/>
            <person name="Chen C."/>
            <person name="Yan M."/>
            <person name="Daum C."/>
            <person name="Ng V."/>
            <person name="Clum A."/>
            <person name="Steindorff A."/>
            <person name="Ohm R.A."/>
            <person name="Martin F."/>
            <person name="Silar P."/>
            <person name="Natvig D.O."/>
            <person name="Lalanne C."/>
            <person name="Gautier V."/>
            <person name="Ament-Velasquez S.L."/>
            <person name="Kruys A."/>
            <person name="Hutchinson M.I."/>
            <person name="Powell A.J."/>
            <person name="Barry K."/>
            <person name="Miller A.N."/>
            <person name="Grigoriev I.V."/>
            <person name="Debuchy R."/>
            <person name="Gladieux P."/>
            <person name="Hiltunen Thoren M."/>
            <person name="Johannesson H."/>
        </authorList>
    </citation>
    <scope>NUCLEOTIDE SEQUENCE [LARGE SCALE GENOMIC DNA]</scope>
    <source>
        <strain evidence="4">CBS 340.73</strain>
    </source>
</reference>
<feature type="region of interest" description="Disordered" evidence="2">
    <location>
        <begin position="236"/>
        <end position="256"/>
    </location>
</feature>
<keyword evidence="4" id="KW-1185">Reference proteome</keyword>
<evidence type="ECO:0000313" key="3">
    <source>
        <dbReference type="EMBL" id="KAK3935309.1"/>
    </source>
</evidence>
<organism evidence="3 4">
    <name type="scientific">Diplogelasinospora grovesii</name>
    <dbReference type="NCBI Taxonomy" id="303347"/>
    <lineage>
        <taxon>Eukaryota</taxon>
        <taxon>Fungi</taxon>
        <taxon>Dikarya</taxon>
        <taxon>Ascomycota</taxon>
        <taxon>Pezizomycotina</taxon>
        <taxon>Sordariomycetes</taxon>
        <taxon>Sordariomycetidae</taxon>
        <taxon>Sordariales</taxon>
        <taxon>Diplogelasinosporaceae</taxon>
        <taxon>Diplogelasinospora</taxon>
    </lineage>
</organism>
<feature type="compositionally biased region" description="Polar residues" evidence="2">
    <location>
        <begin position="239"/>
        <end position="256"/>
    </location>
</feature>
<gene>
    <name evidence="3" type="ORF">QBC46DRAFT_346761</name>
</gene>
<dbReference type="AlphaFoldDB" id="A0AAN6MYZ3"/>
<protein>
    <submittedName>
        <fullName evidence="3">Uncharacterized protein</fullName>
    </submittedName>
</protein>
<feature type="coiled-coil region" evidence="1">
    <location>
        <begin position="60"/>
        <end position="116"/>
    </location>
</feature>
<proteinExistence type="predicted"/>